<gene>
    <name evidence="2" type="ORF">SAMN04488028_10269</name>
</gene>
<dbReference type="AlphaFoldDB" id="A0A1M6N2K0"/>
<dbReference type="RefSeq" id="WP_139280930.1">
    <property type="nucleotide sequence ID" value="NZ_FRAA01000002.1"/>
</dbReference>
<evidence type="ECO:0000313" key="3">
    <source>
        <dbReference type="Proteomes" id="UP000184474"/>
    </source>
</evidence>
<keyword evidence="1" id="KW-0732">Signal</keyword>
<organism evidence="2 3">
    <name type="scientific">Reichenbachiella agariperforans</name>
    <dbReference type="NCBI Taxonomy" id="156994"/>
    <lineage>
        <taxon>Bacteria</taxon>
        <taxon>Pseudomonadati</taxon>
        <taxon>Bacteroidota</taxon>
        <taxon>Cytophagia</taxon>
        <taxon>Cytophagales</taxon>
        <taxon>Reichenbachiellaceae</taxon>
        <taxon>Reichenbachiella</taxon>
    </lineage>
</organism>
<dbReference type="PROSITE" id="PS51257">
    <property type="entry name" value="PROKAR_LIPOPROTEIN"/>
    <property type="match status" value="1"/>
</dbReference>
<evidence type="ECO:0008006" key="4">
    <source>
        <dbReference type="Google" id="ProtNLM"/>
    </source>
</evidence>
<dbReference type="EMBL" id="FRAA01000002">
    <property type="protein sequence ID" value="SHJ89886.1"/>
    <property type="molecule type" value="Genomic_DNA"/>
</dbReference>
<accession>A0A1M6N2K0</accession>
<proteinExistence type="predicted"/>
<sequence length="468" mass="51262">MKIKNLKRLGLVSIVLMVVSQGCMINDKTGEIVTGVTPQALPETVSGFNFPEDSLTIYQWLSNRDTESITKHAWGIWAGLTANSDQVYNLSDTLLIYETWLGVSDIATQCANGDTLGGCANAKFTREKLDFPNQLTHNFGSSVTSAIQDNPGFYVSVSYDPNAACFATKNLILNQSSITKKLVKDSIGKIPPFPNNSVTIKPTYFIGQVSDDFIRIPAWHGEPESLEQVYGPSAWNAYIFVDVNNLQTPGKVAVPVDSTVTSPPASAIVNLNEFIHYSLDTDAATYMNKQQLGQTGDKIKSGDLAILICMHVGTKEISNWTWQTFFWATDPSIPNFPSSAWEAGLRPEGLNGAAAHYAVSTAYAMVWPNQPITNGTNEGVEPIIGYNPYLEAGLSAPFGDVNKLDSSYQYGMQTNCMSCHAMATANATNGKSLKYTADQYVDMSDSIFYDWVQLDFAWSIQSNINETK</sequence>
<dbReference type="STRING" id="156994.SAMN04488028_10269"/>
<evidence type="ECO:0000256" key="1">
    <source>
        <dbReference type="SAM" id="SignalP"/>
    </source>
</evidence>
<evidence type="ECO:0000313" key="2">
    <source>
        <dbReference type="EMBL" id="SHJ89886.1"/>
    </source>
</evidence>
<feature type="chain" id="PRO_5009919653" description="Cytochrome c domain-containing protein" evidence="1">
    <location>
        <begin position="26"/>
        <end position="468"/>
    </location>
</feature>
<protein>
    <recommendedName>
        <fullName evidence="4">Cytochrome c domain-containing protein</fullName>
    </recommendedName>
</protein>
<dbReference type="Proteomes" id="UP000184474">
    <property type="component" value="Unassembled WGS sequence"/>
</dbReference>
<keyword evidence="3" id="KW-1185">Reference proteome</keyword>
<reference evidence="3" key="1">
    <citation type="submission" date="2016-11" db="EMBL/GenBank/DDBJ databases">
        <authorList>
            <person name="Varghese N."/>
            <person name="Submissions S."/>
        </authorList>
    </citation>
    <scope>NUCLEOTIDE SEQUENCE [LARGE SCALE GENOMIC DNA]</scope>
    <source>
        <strain evidence="3">DSM 26134</strain>
    </source>
</reference>
<name>A0A1M6N2K0_REIAG</name>
<feature type="signal peptide" evidence="1">
    <location>
        <begin position="1"/>
        <end position="25"/>
    </location>
</feature>